<proteinExistence type="predicted"/>
<dbReference type="InterPro" id="IPR023214">
    <property type="entry name" value="HAD_sf"/>
</dbReference>
<sequence>MTNILYDQTELWKYDRFLSPLQPVLDSYRVVSFDIFDTVLLRACGEPADIFEKTAAKARKLHALYKPLSETEFRSLRIAAERSARRKAEAASGHKEVTLRDIYEELPASLLDREKVRLLELEAENETVYLNPNILSLLRHCRAAGQQIALVSDMYLSSAQMTGLLAAAGLEPEWTDLLLVSSEHGCSKVDGGLFDKLLQAFPGIQPHQIVHIGDNWDADVAGAARRGIYAVHYGAIPETFDSPYHWEAVRHGVVLPEMKSLRKLASCTLPAGALDERAAAFYRFGAEIVGPFLNALCEWAVDTCVEEGYSAVHPLMREAHILAPLLRRVIARRGLDIRVYPISISRQAAYLPSLQQFGAAELDYLLSQLWVKVKDIFEILQIEDEIGPFHDVAGQSIRDCKAQLDERGVAVADKLRQYLLSEPVTGKIMSAIEAQRALLAEYLQHSCGADATIVTLDIGFNGTIQHSLQKAAKLAGLPVRMVHLLAAGTERLADLRLQGMDIRCYIGSPGPTGDIAKRMARSPGFVEELMMGRDGSAMKYVRGDDRTVTPVCAGLHLNEEDFKAKEACQLGMLTFQSLYAFIAQVKPDCIPDPAAHRREWSLPLHRAIDMPTPAEAEMLGSLTHQDNFCGTQIARICEPVDDKWFSRGAAHFLDVCNYGPSLFNAFWPQGLLTQKEPYSLYRMRLREQDQYGRAALIFDMMCRLKAAGAQRFIVYGAGELAEQVRRAALLHGLHAEPASDPESLREAANGDIHVYVTATLNEFDSYRSAIEHAYRQLRSEVKPVVLSFQD</sequence>
<dbReference type="SUPFAM" id="SSF56784">
    <property type="entry name" value="HAD-like"/>
    <property type="match status" value="1"/>
</dbReference>
<comment type="caution">
    <text evidence="1">The sequence shown here is derived from an EMBL/GenBank/DDBJ whole genome shotgun (WGS) entry which is preliminary data.</text>
</comment>
<dbReference type="Gene3D" id="1.10.150.400">
    <property type="match status" value="1"/>
</dbReference>
<dbReference type="Gene3D" id="3.40.50.1000">
    <property type="entry name" value="HAD superfamily/HAD-like"/>
    <property type="match status" value="1"/>
</dbReference>
<dbReference type="RefSeq" id="WP_041047907.1">
    <property type="nucleotide sequence ID" value="NZ_JXAK01000019.1"/>
</dbReference>
<reference evidence="1 2" key="1">
    <citation type="submission" date="2014-12" db="EMBL/GenBank/DDBJ databases">
        <title>Draft genome sequence of Paenibacillus kamchatkensis strain B-2647.</title>
        <authorList>
            <person name="Karlyshev A.V."/>
            <person name="Kudryashova E.B."/>
        </authorList>
    </citation>
    <scope>NUCLEOTIDE SEQUENCE [LARGE SCALE GENOMIC DNA]</scope>
    <source>
        <strain evidence="1 2">VKM B-2647</strain>
    </source>
</reference>
<organism evidence="1 2">
    <name type="scientific">Gordoniibacillus kamchatkensis</name>
    <dbReference type="NCBI Taxonomy" id="1590651"/>
    <lineage>
        <taxon>Bacteria</taxon>
        <taxon>Bacillati</taxon>
        <taxon>Bacillota</taxon>
        <taxon>Bacilli</taxon>
        <taxon>Bacillales</taxon>
        <taxon>Paenibacillaceae</taxon>
        <taxon>Gordoniibacillus</taxon>
    </lineage>
</organism>
<evidence type="ECO:0000313" key="1">
    <source>
        <dbReference type="EMBL" id="KIL40574.1"/>
    </source>
</evidence>
<protein>
    <submittedName>
        <fullName evidence="1">Uncharacterized protein</fullName>
    </submittedName>
</protein>
<gene>
    <name evidence="1" type="ORF">SD70_12555</name>
</gene>
<dbReference type="EMBL" id="JXAK01000019">
    <property type="protein sequence ID" value="KIL40574.1"/>
    <property type="molecule type" value="Genomic_DNA"/>
</dbReference>
<evidence type="ECO:0000313" key="2">
    <source>
        <dbReference type="Proteomes" id="UP000031967"/>
    </source>
</evidence>
<accession>A0ABR5AHP6</accession>
<dbReference type="InterPro" id="IPR036412">
    <property type="entry name" value="HAD-like_sf"/>
</dbReference>
<name>A0ABR5AHP6_9BACL</name>
<keyword evidence="2" id="KW-1185">Reference proteome</keyword>
<dbReference type="Proteomes" id="UP000031967">
    <property type="component" value="Unassembled WGS sequence"/>
</dbReference>
<dbReference type="Pfam" id="PF00702">
    <property type="entry name" value="Hydrolase"/>
    <property type="match status" value="1"/>
</dbReference>